<dbReference type="PANTHER" id="PTHR11803:SF12">
    <property type="entry name" value="TRANSLATION INITIATION INHIBITOR"/>
    <property type="match status" value="1"/>
</dbReference>
<dbReference type="Proteomes" id="UP000663831">
    <property type="component" value="Unassembled WGS sequence"/>
</dbReference>
<sequence length="156" mass="16936">MSTIEKLNTPKNGQHQHILCMYYGLDVIGTEQSVAHATKIPGLIFLSGQTPVDQSGAVVPGGIKEHTVRVLTSLPNETNSPQTQCIQNLGNVLETAGSSWEKVVKVNVYLKNMDDFGAMNEVYSELLPTPKPARTCIQAAKLPNDVDVEIEAIATY</sequence>
<evidence type="ECO:0000313" key="3">
    <source>
        <dbReference type="Proteomes" id="UP000663831"/>
    </source>
</evidence>
<dbReference type="GO" id="GO:0005739">
    <property type="term" value="C:mitochondrion"/>
    <property type="evidence" value="ECO:0007669"/>
    <property type="project" value="TreeGrafter"/>
</dbReference>
<protein>
    <submittedName>
        <fullName evidence="2">Uncharacterized protein</fullName>
    </submittedName>
</protein>
<name>A0A8H2X0I9_9AGAM</name>
<organism evidence="2 3">
    <name type="scientific">Rhizoctonia solani</name>
    <dbReference type="NCBI Taxonomy" id="456999"/>
    <lineage>
        <taxon>Eukaryota</taxon>
        <taxon>Fungi</taxon>
        <taxon>Dikarya</taxon>
        <taxon>Basidiomycota</taxon>
        <taxon>Agaricomycotina</taxon>
        <taxon>Agaricomycetes</taxon>
        <taxon>Cantharellales</taxon>
        <taxon>Ceratobasidiaceae</taxon>
        <taxon>Rhizoctonia</taxon>
    </lineage>
</organism>
<gene>
    <name evidence="2" type="ORF">RDB_LOCUS22740</name>
</gene>
<dbReference type="Pfam" id="PF01042">
    <property type="entry name" value="Ribonuc_L-PSP"/>
    <property type="match status" value="1"/>
</dbReference>
<dbReference type="SUPFAM" id="SSF55298">
    <property type="entry name" value="YjgF-like"/>
    <property type="match status" value="1"/>
</dbReference>
<dbReference type="Gene3D" id="3.30.1330.40">
    <property type="entry name" value="RutC-like"/>
    <property type="match status" value="1"/>
</dbReference>
<proteinExistence type="inferred from homology"/>
<accession>A0A8H2X0I9</accession>
<evidence type="ECO:0000313" key="2">
    <source>
        <dbReference type="EMBL" id="CAE6411922.1"/>
    </source>
</evidence>
<reference evidence="2" key="1">
    <citation type="submission" date="2021-01" db="EMBL/GenBank/DDBJ databases">
        <authorList>
            <person name="Kaushik A."/>
        </authorList>
    </citation>
    <scope>NUCLEOTIDE SEQUENCE</scope>
    <source>
        <strain evidence="2">AG3-1AP</strain>
    </source>
</reference>
<dbReference type="FunFam" id="3.30.1330.40:FF:000001">
    <property type="entry name" value="L-PSP family endoribonuclease"/>
    <property type="match status" value="1"/>
</dbReference>
<dbReference type="InterPro" id="IPR006175">
    <property type="entry name" value="YjgF/YER057c/UK114"/>
</dbReference>
<comment type="caution">
    <text evidence="2">The sequence shown here is derived from an EMBL/GenBank/DDBJ whole genome shotgun (WGS) entry which is preliminary data.</text>
</comment>
<dbReference type="CDD" id="cd00448">
    <property type="entry name" value="YjgF_YER057c_UK114_family"/>
    <property type="match status" value="1"/>
</dbReference>
<dbReference type="GO" id="GO:0019239">
    <property type="term" value="F:deaminase activity"/>
    <property type="evidence" value="ECO:0007669"/>
    <property type="project" value="TreeGrafter"/>
</dbReference>
<evidence type="ECO:0000256" key="1">
    <source>
        <dbReference type="ARBA" id="ARBA00010552"/>
    </source>
</evidence>
<dbReference type="PANTHER" id="PTHR11803">
    <property type="entry name" value="2-IMINOBUTANOATE/2-IMINOPROPANOATE DEAMINASE RIDA"/>
    <property type="match status" value="1"/>
</dbReference>
<comment type="similarity">
    <text evidence="1">Belongs to the RutC family.</text>
</comment>
<dbReference type="GO" id="GO:0005829">
    <property type="term" value="C:cytosol"/>
    <property type="evidence" value="ECO:0007669"/>
    <property type="project" value="TreeGrafter"/>
</dbReference>
<dbReference type="AlphaFoldDB" id="A0A8H2X0I9"/>
<dbReference type="InterPro" id="IPR035959">
    <property type="entry name" value="RutC-like_sf"/>
</dbReference>
<dbReference type="EMBL" id="CAJMWV010000715">
    <property type="protein sequence ID" value="CAE6411922.1"/>
    <property type="molecule type" value="Genomic_DNA"/>
</dbReference>